<dbReference type="OrthoDB" id="6625181at2759"/>
<keyword evidence="2" id="KW-1185">Reference proteome</keyword>
<proteinExistence type="predicted"/>
<gene>
    <name evidence="1" type="ORF">FWK35_00032946</name>
</gene>
<organism evidence="1 2">
    <name type="scientific">Aphis craccivora</name>
    <name type="common">Cowpea aphid</name>
    <dbReference type="NCBI Taxonomy" id="307492"/>
    <lineage>
        <taxon>Eukaryota</taxon>
        <taxon>Metazoa</taxon>
        <taxon>Ecdysozoa</taxon>
        <taxon>Arthropoda</taxon>
        <taxon>Hexapoda</taxon>
        <taxon>Insecta</taxon>
        <taxon>Pterygota</taxon>
        <taxon>Neoptera</taxon>
        <taxon>Paraneoptera</taxon>
        <taxon>Hemiptera</taxon>
        <taxon>Sternorrhyncha</taxon>
        <taxon>Aphidomorpha</taxon>
        <taxon>Aphidoidea</taxon>
        <taxon>Aphididae</taxon>
        <taxon>Aphidini</taxon>
        <taxon>Aphis</taxon>
        <taxon>Aphis</taxon>
    </lineage>
</organism>
<evidence type="ECO:0000313" key="1">
    <source>
        <dbReference type="EMBL" id="KAF0706346.1"/>
    </source>
</evidence>
<sequence length="90" mass="10256">MFNFTATPKFKKGSGLYKAVIPQTQLVYYDNPNELVTRLNLLTSSQNVGNTGKNYYSIMSILNSLAEELHGPARKIFPRRNVVTRFKDDL</sequence>
<accession>A0A6G0VR89</accession>
<name>A0A6G0VR89_APHCR</name>
<dbReference type="Proteomes" id="UP000478052">
    <property type="component" value="Unassembled WGS sequence"/>
</dbReference>
<dbReference type="EMBL" id="VUJU01012945">
    <property type="protein sequence ID" value="KAF0706346.1"/>
    <property type="molecule type" value="Genomic_DNA"/>
</dbReference>
<protein>
    <submittedName>
        <fullName evidence="1">Integrase catalytic domain-containing protein</fullName>
    </submittedName>
</protein>
<evidence type="ECO:0000313" key="2">
    <source>
        <dbReference type="Proteomes" id="UP000478052"/>
    </source>
</evidence>
<comment type="caution">
    <text evidence="1">The sequence shown here is derived from an EMBL/GenBank/DDBJ whole genome shotgun (WGS) entry which is preliminary data.</text>
</comment>
<dbReference type="AlphaFoldDB" id="A0A6G0VR89"/>
<reference evidence="1 2" key="1">
    <citation type="submission" date="2019-08" db="EMBL/GenBank/DDBJ databases">
        <title>Whole genome of Aphis craccivora.</title>
        <authorList>
            <person name="Voronova N.V."/>
            <person name="Shulinski R.S."/>
            <person name="Bandarenka Y.V."/>
            <person name="Zhorov D.G."/>
            <person name="Warner D."/>
        </authorList>
    </citation>
    <scope>NUCLEOTIDE SEQUENCE [LARGE SCALE GENOMIC DNA]</scope>
    <source>
        <strain evidence="1">180601</strain>
        <tissue evidence="1">Whole Body</tissue>
    </source>
</reference>